<dbReference type="InterPro" id="IPR047760">
    <property type="entry name" value="XaxB-like"/>
</dbReference>
<evidence type="ECO:0000313" key="2">
    <source>
        <dbReference type="Proteomes" id="UP001142690"/>
    </source>
</evidence>
<dbReference type="EMBL" id="JAINZM010000015">
    <property type="protein sequence ID" value="MCW6056885.1"/>
    <property type="molecule type" value="Genomic_DNA"/>
</dbReference>
<accession>A0ABT3LK89</accession>
<gene>
    <name evidence="1" type="ORF">K7K06_14615</name>
</gene>
<keyword evidence="2" id="KW-1185">Reference proteome</keyword>
<dbReference type="NCBIfam" id="NF033927">
    <property type="entry name" value="alph_xenorhab_B"/>
    <property type="match status" value="1"/>
</dbReference>
<organism evidence="1 2">
    <name type="scientific">Pseudomonas fragariae</name>
    <name type="common">ex Marin et al. 2024</name>
    <dbReference type="NCBI Taxonomy" id="3080056"/>
    <lineage>
        <taxon>Bacteria</taxon>
        <taxon>Pseudomonadati</taxon>
        <taxon>Pseudomonadota</taxon>
        <taxon>Gammaproteobacteria</taxon>
        <taxon>Pseudomonadales</taxon>
        <taxon>Pseudomonadaceae</taxon>
        <taxon>Pseudomonas</taxon>
    </lineage>
</organism>
<proteinExistence type="predicted"/>
<dbReference type="Proteomes" id="UP001142690">
    <property type="component" value="Unassembled WGS sequence"/>
</dbReference>
<name>A0ABT3LK89_9PSED</name>
<comment type="caution">
    <text evidence="1">The sequence shown here is derived from an EMBL/GenBank/DDBJ whole genome shotgun (WGS) entry which is preliminary data.</text>
</comment>
<reference evidence="1" key="1">
    <citation type="submission" date="2021-08" db="EMBL/GenBank/DDBJ databases">
        <title>Characterization of Pseudomonas fragariae.</title>
        <authorList>
            <person name="Carvalho R."/>
            <person name="Marin M."/>
        </authorList>
    </citation>
    <scope>NUCLEOTIDE SEQUENCE</scope>
    <source>
        <strain evidence="1">17</strain>
    </source>
</reference>
<sequence>MTMSTETLGKPMVLTPPDTEIMNAASQNILAQVNTLKLDFLPAMKEKMLSLQNALTRADNAYREALADITVQLNNVNLQPIDLRQQHIEADARLSDKQKKQAISLLNGERIRLLSNLTAVLRSSAHAIAERSDDMAQINLTLEDNRLQDILQQQIDGMTQRSAALESAMSVIAEDRRLLDTTIKTYEKYNLADLFKDMLPTQEELQIVTMPSPELALITAGIARLGKLLDKISSALTYLDLTEERDRLRSRYNALLAESRTVAQEAKSINGRLDELTGLADISKSKALWVKEARKVYHSLYKFLDQITSQDDASAPISTPVEKLKTYIKSFYDIRRLV</sequence>
<evidence type="ECO:0000313" key="1">
    <source>
        <dbReference type="EMBL" id="MCW6056885.1"/>
    </source>
</evidence>
<protein>
    <submittedName>
        <fullName evidence="1">Alpha-xenorhabdolysin family binary toxin subunit B</fullName>
    </submittedName>
</protein>